<organism evidence="2 3">
    <name type="scientific">Candidatus Wallbacteria bacterium GWC2_49_35</name>
    <dbReference type="NCBI Taxonomy" id="1817813"/>
    <lineage>
        <taxon>Bacteria</taxon>
        <taxon>Candidatus Walliibacteriota</taxon>
    </lineage>
</organism>
<name>A0A1F7WLE3_9BACT</name>
<evidence type="ECO:0000313" key="2">
    <source>
        <dbReference type="EMBL" id="OGM03651.1"/>
    </source>
</evidence>
<proteinExistence type="predicted"/>
<dbReference type="Proteomes" id="UP000178735">
    <property type="component" value="Unassembled WGS sequence"/>
</dbReference>
<dbReference type="AlphaFoldDB" id="A0A1F7WLE3"/>
<feature type="transmembrane region" description="Helical" evidence="1">
    <location>
        <begin position="26"/>
        <end position="47"/>
    </location>
</feature>
<keyword evidence="1" id="KW-0472">Membrane</keyword>
<evidence type="ECO:0000256" key="1">
    <source>
        <dbReference type="SAM" id="Phobius"/>
    </source>
</evidence>
<dbReference type="EMBL" id="MGFH01000159">
    <property type="protein sequence ID" value="OGM03651.1"/>
    <property type="molecule type" value="Genomic_DNA"/>
</dbReference>
<evidence type="ECO:0000313" key="3">
    <source>
        <dbReference type="Proteomes" id="UP000178735"/>
    </source>
</evidence>
<sequence length="777" mass="86282">MNEILFKLRRVKYERRGELRQGGNKGMAIPLALTAVFIMSVMAYFFISYQSNQDAKTFHIVNIEKSKLVSEGAISAAIFHIGQQMNDFNNVNPFQFIKDIIKIFTNADASWFARLRIPTLIASAGTSAGSYIPGADLSLTVSPDMLLPKDWYRQTLDISKLPGVESLVKSMGGDAKKTKVSCVIELREMKPIVSDKGCVLWKGAKFDESLHNYVNKLGDQLFDFLGLNKLVIDIPVGSMIGQLVASSVPPPVDILISFVTDSLKDSLKVLDIHIDISAMLKAALRSVTDQIHVPDIKPITGNIVIEKMATLFFRCRVDFVPAGSNITFSTDLEASRDIKIVDMAAANPLYSFYWLNTDKTKYSSDDWGFNHSGIFKLNNISLDYGYTGQFNFPDDIVNFFKGTFTSQIVRFPGLCYIGGPEQQQMPTGLNDILLIYPKYLPIFKLIFGPVGTVRTYMPTTFIPDFPVDVSVMPSFLPSPSIGFYAIGHLVVSAIDGMLKKPKIRLFGDWCLFPTMKLRIDGNVTKLIRSMKGVIFTVPVPFPPCTLKFGGYYYNTESYGYSYAFYQKPAEAKVDGMIENIYEADQYKKKASLVYKTGEAFNNDSAIRDANRVIKINGVIYVDGDLSINASSFYGAGQLVVNGNLTIKGELLHLPMSKDSFDGSKIVHGTGGRMVPFVIVCFKKVTISPSSKARIMAPVYAKEGIETSGAASHIIGNLVCDKFDPKKINADLTIWYTPEVTTCSFLSLIPHVGRFAPDRYRAVLAEQFSTFKINRVGQ</sequence>
<keyword evidence="1" id="KW-1133">Transmembrane helix</keyword>
<protein>
    <submittedName>
        <fullName evidence="2">Uncharacterized protein</fullName>
    </submittedName>
</protein>
<reference evidence="2 3" key="1">
    <citation type="journal article" date="2016" name="Nat. Commun.">
        <title>Thousands of microbial genomes shed light on interconnected biogeochemical processes in an aquifer system.</title>
        <authorList>
            <person name="Anantharaman K."/>
            <person name="Brown C.T."/>
            <person name="Hug L.A."/>
            <person name="Sharon I."/>
            <person name="Castelle C.J."/>
            <person name="Probst A.J."/>
            <person name="Thomas B.C."/>
            <person name="Singh A."/>
            <person name="Wilkins M.J."/>
            <person name="Karaoz U."/>
            <person name="Brodie E.L."/>
            <person name="Williams K.H."/>
            <person name="Hubbard S.S."/>
            <person name="Banfield J.F."/>
        </authorList>
    </citation>
    <scope>NUCLEOTIDE SEQUENCE [LARGE SCALE GENOMIC DNA]</scope>
</reference>
<dbReference type="STRING" id="1817813.A2008_10040"/>
<keyword evidence="1" id="KW-0812">Transmembrane</keyword>
<accession>A0A1F7WLE3</accession>
<gene>
    <name evidence="2" type="ORF">A2008_10040</name>
</gene>
<comment type="caution">
    <text evidence="2">The sequence shown here is derived from an EMBL/GenBank/DDBJ whole genome shotgun (WGS) entry which is preliminary data.</text>
</comment>